<keyword evidence="2 5" id="KW-0418">Kinase</keyword>
<keyword evidence="3" id="KW-0324">Glycolysis</keyword>
<reference evidence="5 6" key="1">
    <citation type="submission" date="2018-06" db="EMBL/GenBank/DDBJ databases">
        <authorList>
            <consortium name="Pathogen Informatics"/>
            <person name="Doyle S."/>
        </authorList>
    </citation>
    <scope>NUCLEOTIDE SEQUENCE [LARGE SCALE GENOMIC DNA]</scope>
    <source>
        <strain evidence="5 6">NCTC10786</strain>
    </source>
</reference>
<evidence type="ECO:0000256" key="3">
    <source>
        <dbReference type="ARBA" id="ARBA00023152"/>
    </source>
</evidence>
<organism evidence="5 6">
    <name type="scientific">Citrobacter koseri</name>
    <name type="common">Citrobacter diversus</name>
    <dbReference type="NCBI Taxonomy" id="545"/>
    <lineage>
        <taxon>Bacteria</taxon>
        <taxon>Pseudomonadati</taxon>
        <taxon>Pseudomonadota</taxon>
        <taxon>Gammaproteobacteria</taxon>
        <taxon>Enterobacterales</taxon>
        <taxon>Enterobacteriaceae</taxon>
        <taxon>Citrobacter</taxon>
    </lineage>
</organism>
<evidence type="ECO:0000256" key="4">
    <source>
        <dbReference type="RuleBase" id="RU004046"/>
    </source>
</evidence>
<dbReference type="InterPro" id="IPR050201">
    <property type="entry name" value="Bacterial_glucokinase"/>
</dbReference>
<dbReference type="PANTHER" id="PTHR47690">
    <property type="entry name" value="GLUCOKINASE"/>
    <property type="match status" value="1"/>
</dbReference>
<dbReference type="FunFam" id="3.30.420.40:FF:000045">
    <property type="entry name" value="Glucokinase"/>
    <property type="match status" value="1"/>
</dbReference>
<evidence type="ECO:0000256" key="2">
    <source>
        <dbReference type="ARBA" id="ARBA00022777"/>
    </source>
</evidence>
<proteinExistence type="inferred from homology"/>
<dbReference type="EMBL" id="UAVY01000004">
    <property type="protein sequence ID" value="SQB28596.1"/>
    <property type="molecule type" value="Genomic_DNA"/>
</dbReference>
<dbReference type="AlphaFoldDB" id="A0A2X2VHF5"/>
<evidence type="ECO:0000256" key="1">
    <source>
        <dbReference type="ARBA" id="ARBA00022679"/>
    </source>
</evidence>
<accession>A0A2X2VHF5</accession>
<comment type="similarity">
    <text evidence="4">Belongs to the bacterial glucokinase family.</text>
</comment>
<evidence type="ECO:0000313" key="6">
    <source>
        <dbReference type="Proteomes" id="UP000251584"/>
    </source>
</evidence>
<gene>
    <name evidence="5" type="primary">glk_1</name>
    <name evidence="5" type="ORF">NCTC10786_02465</name>
</gene>
<dbReference type="InterPro" id="IPR043129">
    <property type="entry name" value="ATPase_NBD"/>
</dbReference>
<dbReference type="GO" id="GO:0005524">
    <property type="term" value="F:ATP binding"/>
    <property type="evidence" value="ECO:0007669"/>
    <property type="project" value="InterPro"/>
</dbReference>
<dbReference type="GO" id="GO:0006096">
    <property type="term" value="P:glycolytic process"/>
    <property type="evidence" value="ECO:0007669"/>
    <property type="project" value="UniProtKB-KW"/>
</dbReference>
<dbReference type="Pfam" id="PF02685">
    <property type="entry name" value="Glucokinase"/>
    <property type="match status" value="1"/>
</dbReference>
<name>A0A2X2VHF5_CITKO</name>
<dbReference type="GO" id="GO:0004340">
    <property type="term" value="F:glucokinase activity"/>
    <property type="evidence" value="ECO:0007669"/>
    <property type="project" value="UniProtKB-EC"/>
</dbReference>
<protein>
    <submittedName>
        <fullName evidence="5">Glucokinase</fullName>
        <ecNumber evidence="5">2.7.1.2</ecNumber>
    </submittedName>
</protein>
<dbReference type="GO" id="GO:0005536">
    <property type="term" value="F:D-glucose binding"/>
    <property type="evidence" value="ECO:0007669"/>
    <property type="project" value="InterPro"/>
</dbReference>
<sequence>MTKYALVGDVGGTNARLALCDMTSGEISQAKTYSGLDYPSLEAVVRVYLDEHSARVEDGCIAIACPITGDWVAMTNHTWAFSIAEMKKNLGFSHLEIINDFYRRVDGDPDAAQRASDPVRRRGTGCR</sequence>
<dbReference type="GO" id="GO:0005829">
    <property type="term" value="C:cytosol"/>
    <property type="evidence" value="ECO:0007669"/>
    <property type="project" value="TreeGrafter"/>
</dbReference>
<keyword evidence="1 5" id="KW-0808">Transferase</keyword>
<dbReference type="Proteomes" id="UP000251584">
    <property type="component" value="Unassembled WGS sequence"/>
</dbReference>
<dbReference type="SUPFAM" id="SSF53067">
    <property type="entry name" value="Actin-like ATPase domain"/>
    <property type="match status" value="1"/>
</dbReference>
<dbReference type="EC" id="2.7.1.2" evidence="5"/>
<dbReference type="InterPro" id="IPR003836">
    <property type="entry name" value="Glucokinase"/>
</dbReference>
<dbReference type="Gene3D" id="3.30.420.40">
    <property type="match status" value="1"/>
</dbReference>
<dbReference type="PANTHER" id="PTHR47690:SF1">
    <property type="entry name" value="GLUCOKINASE"/>
    <property type="match status" value="1"/>
</dbReference>
<evidence type="ECO:0000313" key="5">
    <source>
        <dbReference type="EMBL" id="SQB28596.1"/>
    </source>
</evidence>